<evidence type="ECO:0000313" key="4">
    <source>
        <dbReference type="Proteomes" id="UP000003823"/>
    </source>
</evidence>
<dbReference type="InterPro" id="IPR036629">
    <property type="entry name" value="YjbJ_sf"/>
</dbReference>
<evidence type="ECO:0000259" key="2">
    <source>
        <dbReference type="Pfam" id="PF05532"/>
    </source>
</evidence>
<reference evidence="3 4" key="1">
    <citation type="submission" date="2010-07" db="EMBL/GenBank/DDBJ databases">
        <authorList>
            <person name="Muzny D."/>
            <person name="Qin X."/>
            <person name="Deng J."/>
            <person name="Jiang H."/>
            <person name="Liu Y."/>
            <person name="Qu J."/>
            <person name="Song X.-Z."/>
            <person name="Zhang L."/>
            <person name="Thornton R."/>
            <person name="Coyle M."/>
            <person name="Francisco L."/>
            <person name="Jackson L."/>
            <person name="Javaid M."/>
            <person name="Korchina V."/>
            <person name="Kovar C."/>
            <person name="Mata R."/>
            <person name="Mathew T."/>
            <person name="Ngo R."/>
            <person name="Nguyen L."/>
            <person name="Nguyen N."/>
            <person name="Okwuonu G."/>
            <person name="Ongeri F."/>
            <person name="Pham C."/>
            <person name="Simmons D."/>
            <person name="Wilczek-Boney K."/>
            <person name="Hale W."/>
            <person name="Jakkamsetti A."/>
            <person name="Pham P."/>
            <person name="Ruth R."/>
            <person name="San Lucas F."/>
            <person name="Warren J."/>
            <person name="Zhang J."/>
            <person name="Zhao Z."/>
            <person name="Zhou C."/>
            <person name="Zhu D."/>
            <person name="Lee S."/>
            <person name="Bess C."/>
            <person name="Blankenburg K."/>
            <person name="Forbes L."/>
            <person name="Fu Q."/>
            <person name="Gubbala S."/>
            <person name="Hirani K."/>
            <person name="Jayaseelan J.C."/>
            <person name="Lara F."/>
            <person name="Munidasa M."/>
            <person name="Palculict T."/>
            <person name="Patil S."/>
            <person name="Pu L.-L."/>
            <person name="Saada N."/>
            <person name="Tang L."/>
            <person name="Weissenberger G."/>
            <person name="Zhu Y."/>
            <person name="Hemphill L."/>
            <person name="Shang Y."/>
            <person name="Youmans B."/>
            <person name="Ayvaz T."/>
            <person name="Ross M."/>
            <person name="Santibanez J."/>
            <person name="Aqrawi P."/>
            <person name="Gross S."/>
            <person name="Joshi V."/>
            <person name="Fowler G."/>
            <person name="Nazareth L."/>
            <person name="Reid J."/>
            <person name="Worley K."/>
            <person name="Petrosino J."/>
            <person name="Highlander S."/>
            <person name="Gibbs R."/>
        </authorList>
    </citation>
    <scope>NUCLEOTIDE SEQUENCE [LARGE SCALE GENOMIC DNA]</scope>
    <source>
        <strain evidence="3 4">ATCC 6249</strain>
    </source>
</reference>
<dbReference type="InterPro" id="IPR008462">
    <property type="entry name" value="CsbD"/>
</dbReference>
<comment type="caution">
    <text evidence="3">The sequence shown here is derived from an EMBL/GenBank/DDBJ whole genome shotgun (WGS) entry which is preliminary data.</text>
</comment>
<sequence length="92" mass="9961">MTLLKNKHKLNVSDNHYRIKTKGDRAMSLENKLEQATGAIKEGFGKVTADSKTEAEGAVEKTVAKAKEVVEDAKGAVEGAVEGLKNSFKKED</sequence>
<dbReference type="eggNOG" id="COG3237">
    <property type="taxonomic scope" value="Bacteria"/>
</dbReference>
<proteinExistence type="inferred from homology"/>
<name>E0PSQ3_STRMT</name>
<evidence type="ECO:0000256" key="1">
    <source>
        <dbReference type="ARBA" id="ARBA00009129"/>
    </source>
</evidence>
<dbReference type="Proteomes" id="UP000003823">
    <property type="component" value="Unassembled WGS sequence"/>
</dbReference>
<feature type="domain" description="CsbD-like" evidence="2">
    <location>
        <begin position="29"/>
        <end position="78"/>
    </location>
</feature>
<dbReference type="EMBL" id="AEEN01000015">
    <property type="protein sequence ID" value="EFM30939.1"/>
    <property type="molecule type" value="Genomic_DNA"/>
</dbReference>
<comment type="similarity">
    <text evidence="1">Belongs to the UPF0337 (CsbD) family.</text>
</comment>
<accession>E0PSQ3</accession>
<dbReference type="Gene3D" id="1.10.1470.10">
    <property type="entry name" value="YjbJ"/>
    <property type="match status" value="1"/>
</dbReference>
<dbReference type="HOGENOM" id="CLU_135567_0_0_9"/>
<dbReference type="Pfam" id="PF05532">
    <property type="entry name" value="CsbD"/>
    <property type="match status" value="1"/>
</dbReference>
<evidence type="ECO:0000313" key="3">
    <source>
        <dbReference type="EMBL" id="EFM30939.1"/>
    </source>
</evidence>
<dbReference type="SUPFAM" id="SSF69047">
    <property type="entry name" value="Hypothetical protein YjbJ"/>
    <property type="match status" value="1"/>
</dbReference>
<dbReference type="AlphaFoldDB" id="E0PSQ3"/>
<protein>
    <submittedName>
        <fullName evidence="3">CsbD-like protein</fullName>
    </submittedName>
</protein>
<gene>
    <name evidence="3" type="ORF">HMPREF8571_1378</name>
</gene>
<organism evidence="3 4">
    <name type="scientific">Streptococcus mitis ATCC 6249</name>
    <dbReference type="NCBI Taxonomy" id="864567"/>
    <lineage>
        <taxon>Bacteria</taxon>
        <taxon>Bacillati</taxon>
        <taxon>Bacillota</taxon>
        <taxon>Bacilli</taxon>
        <taxon>Lactobacillales</taxon>
        <taxon>Streptococcaceae</taxon>
        <taxon>Streptococcus</taxon>
        <taxon>Streptococcus mitis group</taxon>
    </lineage>
</organism>